<dbReference type="Gene3D" id="3.10.50.10">
    <property type="match status" value="1"/>
</dbReference>
<dbReference type="GO" id="GO:0005975">
    <property type="term" value="P:carbohydrate metabolic process"/>
    <property type="evidence" value="ECO:0007669"/>
    <property type="project" value="InterPro"/>
</dbReference>
<dbReference type="CTD" id="9822401"/>
<proteinExistence type="predicted"/>
<organism evidence="3 4">
    <name type="scientific">Caenorhabditis remanei</name>
    <name type="common">Caenorhabditis vulgaris</name>
    <dbReference type="NCBI Taxonomy" id="31234"/>
    <lineage>
        <taxon>Eukaryota</taxon>
        <taxon>Metazoa</taxon>
        <taxon>Ecdysozoa</taxon>
        <taxon>Nematoda</taxon>
        <taxon>Chromadorea</taxon>
        <taxon>Rhabditida</taxon>
        <taxon>Rhabditina</taxon>
        <taxon>Rhabditomorpha</taxon>
        <taxon>Rhabditoidea</taxon>
        <taxon>Rhabditidae</taxon>
        <taxon>Peloderinae</taxon>
        <taxon>Caenorhabditis</taxon>
    </lineage>
</organism>
<keyword evidence="1" id="KW-0812">Transmembrane</keyword>
<dbReference type="SUPFAM" id="SSF51445">
    <property type="entry name" value="(Trans)glycosidases"/>
    <property type="match status" value="1"/>
</dbReference>
<dbReference type="InterPro" id="IPR029070">
    <property type="entry name" value="Chitinase_insertion_sf"/>
</dbReference>
<dbReference type="RefSeq" id="XP_003116960.2">
    <property type="nucleotide sequence ID" value="XM_003116912.2"/>
</dbReference>
<dbReference type="PANTHER" id="PTHR46073">
    <property type="entry name" value="CHITINASE"/>
    <property type="match status" value="1"/>
</dbReference>
<sequence>MPSAERVDRRQPLLLPVSRHYEDSIEYSGCCKVTTIITSVLFFCGVLALGLAFTFFFVVEKLELDKNSSFPEGSSNFPSEVFTEKLTAQPSSTVSTSAPPGEVVVLKKHVTSTSASVSYPTTNHCDQRIVGFYSENELSEITKSQLRKLTHAIFAYIRMNADGTLQFKDEEVKRRFLDLRKESKTLKSSLKIMISIGGPDNSVNFPKVIMDVMKQRIFIESIISFLKEYQLDGVDLFWKWPKEYQKHEFTRFLNEFKYNSKLKNEEYIVSVTAPAPGIDGWENGFDLNEILKNVDFINVLTMDYYGPWDSIWGNPTGPSSPLYSKVDVKKNVDYSMEHYVCETSQPSKFNIVIPFHVKLWKNVQEALSPENIMFRRVELKNSKAEGDAYMSRWTVGHENWKISNATWDEETKSSYIWNPVAKTYLTFESDESIAAKMEYVKSMNLGGVWIWFVDQDDVKNSLLGSVFNHKECSTVEKNIVNYKC</sequence>
<dbReference type="PROSITE" id="PS51910">
    <property type="entry name" value="GH18_2"/>
    <property type="match status" value="1"/>
</dbReference>
<dbReference type="PANTHER" id="PTHR46073:SF7">
    <property type="entry name" value="GH18 DOMAIN-CONTAINING PROTEIN"/>
    <property type="match status" value="1"/>
</dbReference>
<evidence type="ECO:0000313" key="3">
    <source>
        <dbReference type="EMBL" id="KAF1765236.1"/>
    </source>
</evidence>
<name>A0A6A5HEK8_CAERE</name>
<accession>A0A6A5HEK8</accession>
<dbReference type="AlphaFoldDB" id="A0A6A5HEK8"/>
<dbReference type="InterPro" id="IPR017853">
    <property type="entry name" value="GH"/>
</dbReference>
<dbReference type="SMART" id="SM00636">
    <property type="entry name" value="Glyco_18"/>
    <property type="match status" value="1"/>
</dbReference>
<dbReference type="KEGG" id="crq:GCK72_005188"/>
<dbReference type="InterPro" id="IPR011583">
    <property type="entry name" value="Chitinase_II/V-like_cat"/>
</dbReference>
<protein>
    <recommendedName>
        <fullName evidence="2">GH18 domain-containing protein</fullName>
    </recommendedName>
</protein>
<evidence type="ECO:0000256" key="1">
    <source>
        <dbReference type="SAM" id="Phobius"/>
    </source>
</evidence>
<feature type="domain" description="GH18" evidence="2">
    <location>
        <begin position="114"/>
        <end position="473"/>
    </location>
</feature>
<dbReference type="Pfam" id="PF00704">
    <property type="entry name" value="Glyco_hydro_18"/>
    <property type="match status" value="1"/>
</dbReference>
<dbReference type="Proteomes" id="UP000483820">
    <property type="component" value="Chromosome II"/>
</dbReference>
<dbReference type="GO" id="GO:0008061">
    <property type="term" value="F:chitin binding"/>
    <property type="evidence" value="ECO:0007669"/>
    <property type="project" value="InterPro"/>
</dbReference>
<gene>
    <name evidence="3" type="ORF">GCK72_005188</name>
</gene>
<dbReference type="EMBL" id="WUAV01000002">
    <property type="protein sequence ID" value="KAF1765236.1"/>
    <property type="molecule type" value="Genomic_DNA"/>
</dbReference>
<keyword evidence="1" id="KW-1133">Transmembrane helix</keyword>
<dbReference type="GeneID" id="9822401"/>
<reference evidence="3 4" key="1">
    <citation type="submission" date="2019-12" db="EMBL/GenBank/DDBJ databases">
        <title>Chromosome-level assembly of the Caenorhabditis remanei genome.</title>
        <authorList>
            <person name="Teterina A.A."/>
            <person name="Willis J.H."/>
            <person name="Phillips P.C."/>
        </authorList>
    </citation>
    <scope>NUCLEOTIDE SEQUENCE [LARGE SCALE GENOMIC DNA]</scope>
    <source>
        <strain evidence="3 4">PX506</strain>
        <tissue evidence="3">Whole organism</tissue>
    </source>
</reference>
<evidence type="ECO:0000259" key="2">
    <source>
        <dbReference type="PROSITE" id="PS51910"/>
    </source>
</evidence>
<keyword evidence="1" id="KW-0472">Membrane</keyword>
<feature type="transmembrane region" description="Helical" evidence="1">
    <location>
        <begin position="36"/>
        <end position="59"/>
    </location>
</feature>
<comment type="caution">
    <text evidence="3">The sequence shown here is derived from an EMBL/GenBank/DDBJ whole genome shotgun (WGS) entry which is preliminary data.</text>
</comment>
<dbReference type="Gene3D" id="3.20.20.80">
    <property type="entry name" value="Glycosidases"/>
    <property type="match status" value="1"/>
</dbReference>
<evidence type="ECO:0000313" key="4">
    <source>
        <dbReference type="Proteomes" id="UP000483820"/>
    </source>
</evidence>
<dbReference type="InterPro" id="IPR001223">
    <property type="entry name" value="Glyco_hydro18_cat"/>
</dbReference>